<dbReference type="PRINTS" id="PR00775">
    <property type="entry name" value="HEATSHOCK90"/>
</dbReference>
<keyword evidence="4 6" id="KW-0346">Stress response</keyword>
<keyword evidence="2 6" id="KW-0547">Nucleotide-binding</keyword>
<protein>
    <recommendedName>
        <fullName evidence="6">Chaperone protein HtpG</fullName>
    </recommendedName>
    <alternativeName>
        <fullName evidence="6">Heat shock protein HtpG</fullName>
    </alternativeName>
    <alternativeName>
        <fullName evidence="6">High temperature protein G</fullName>
    </alternativeName>
</protein>
<dbReference type="Proteomes" id="UP001289135">
    <property type="component" value="Unassembled WGS sequence"/>
</dbReference>
<gene>
    <name evidence="6" type="primary">htpG</name>
    <name evidence="9" type="ORF">Lyticum_00759</name>
</gene>
<dbReference type="PIRSF" id="PIRSF002583">
    <property type="entry name" value="Hsp90"/>
    <property type="match status" value="1"/>
</dbReference>
<dbReference type="Gene3D" id="3.30.230.80">
    <property type="match status" value="1"/>
</dbReference>
<dbReference type="Pfam" id="PF00183">
    <property type="entry name" value="HSP90"/>
    <property type="match status" value="1"/>
</dbReference>
<dbReference type="GO" id="GO:0005524">
    <property type="term" value="F:ATP binding"/>
    <property type="evidence" value="ECO:0007669"/>
    <property type="project" value="UniProtKB-UniRule"/>
</dbReference>
<dbReference type="Gene3D" id="1.20.120.790">
    <property type="entry name" value="Heat shock protein 90, C-terminal domain"/>
    <property type="match status" value="1"/>
</dbReference>
<feature type="binding site" evidence="7">
    <location>
        <begin position="112"/>
        <end position="117"/>
    </location>
    <ligand>
        <name>ATP</name>
        <dbReference type="ChEBI" id="CHEBI:30616"/>
    </ligand>
</feature>
<proteinExistence type="inferred from homology"/>
<evidence type="ECO:0000256" key="5">
    <source>
        <dbReference type="ARBA" id="ARBA00023186"/>
    </source>
</evidence>
<dbReference type="GO" id="GO:0140662">
    <property type="term" value="F:ATP-dependent protein folding chaperone"/>
    <property type="evidence" value="ECO:0007669"/>
    <property type="project" value="InterPro"/>
</dbReference>
<comment type="caution">
    <text evidence="9">The sequence shown here is derived from an EMBL/GenBank/DDBJ whole genome shotgun (WGS) entry which is preliminary data.</text>
</comment>
<feature type="binding site" evidence="7">
    <location>
        <position position="31"/>
    </location>
    <ligand>
        <name>ATP</name>
        <dbReference type="ChEBI" id="CHEBI:30616"/>
    </ligand>
</feature>
<dbReference type="GO" id="GO:0016887">
    <property type="term" value="F:ATP hydrolysis activity"/>
    <property type="evidence" value="ECO:0007669"/>
    <property type="project" value="InterPro"/>
</dbReference>
<evidence type="ECO:0000256" key="6">
    <source>
        <dbReference type="HAMAP-Rule" id="MF_00505"/>
    </source>
</evidence>
<dbReference type="InterPro" id="IPR020568">
    <property type="entry name" value="Ribosomal_Su5_D2-typ_SF"/>
</dbReference>
<evidence type="ECO:0000256" key="4">
    <source>
        <dbReference type="ARBA" id="ARBA00023016"/>
    </source>
</evidence>
<dbReference type="EMBL" id="JARGYU010000003">
    <property type="protein sequence ID" value="MDZ5761573.1"/>
    <property type="molecule type" value="Genomic_DNA"/>
</dbReference>
<dbReference type="Pfam" id="PF13589">
    <property type="entry name" value="HATPase_c_3"/>
    <property type="match status" value="1"/>
</dbReference>
<comment type="subcellular location">
    <subcellularLocation>
        <location evidence="6">Cytoplasm</location>
    </subcellularLocation>
</comment>
<dbReference type="InterPro" id="IPR036890">
    <property type="entry name" value="HATPase_C_sf"/>
</dbReference>
<feature type="domain" description="Histidine kinase/HSP90-like ATPase" evidence="8">
    <location>
        <begin position="24"/>
        <end position="177"/>
    </location>
</feature>
<name>A0AAE4VL86_9RICK</name>
<dbReference type="InterPro" id="IPR037196">
    <property type="entry name" value="HSP90_C"/>
</dbReference>
<dbReference type="AlphaFoldDB" id="A0AAE4VL86"/>
<dbReference type="SUPFAM" id="SSF55874">
    <property type="entry name" value="ATPase domain of HSP90 chaperone/DNA topoisomerase II/histidine kinase"/>
    <property type="match status" value="1"/>
</dbReference>
<comment type="function">
    <text evidence="6">Molecular chaperone. Has ATPase activity.</text>
</comment>
<keyword evidence="10" id="KW-1185">Reference proteome</keyword>
<dbReference type="Gene3D" id="3.40.50.11260">
    <property type="match status" value="1"/>
</dbReference>
<keyword evidence="3 6" id="KW-0067">ATP-binding</keyword>
<feature type="binding site" evidence="7">
    <location>
        <position position="72"/>
    </location>
    <ligand>
        <name>ATP</name>
        <dbReference type="ChEBI" id="CHEBI:30616"/>
    </ligand>
</feature>
<evidence type="ECO:0000256" key="1">
    <source>
        <dbReference type="ARBA" id="ARBA00008239"/>
    </source>
</evidence>
<evidence type="ECO:0000259" key="8">
    <source>
        <dbReference type="SMART" id="SM00387"/>
    </source>
</evidence>
<comment type="similarity">
    <text evidence="1 6">Belongs to the heat shock protein 90 family.</text>
</comment>
<feature type="binding site" evidence="7">
    <location>
        <position position="167"/>
    </location>
    <ligand>
        <name>ATP</name>
        <dbReference type="ChEBI" id="CHEBI:30616"/>
    </ligand>
</feature>
<dbReference type="SMART" id="SM00387">
    <property type="entry name" value="HATPase_c"/>
    <property type="match status" value="1"/>
</dbReference>
<evidence type="ECO:0000313" key="10">
    <source>
        <dbReference type="Proteomes" id="UP001289135"/>
    </source>
</evidence>
<reference evidence="9" key="1">
    <citation type="submission" date="2023-02" db="EMBL/GenBank/DDBJ databases">
        <title>Host association and intracellularity evolved multiple times independently in the Rickettsiales.</title>
        <authorList>
            <person name="Castelli M."/>
            <person name="Nardi T."/>
            <person name="Gammuto L."/>
            <person name="Bellinzona G."/>
            <person name="Sabaneyeva E."/>
            <person name="Potekhin A."/>
            <person name="Serra V."/>
            <person name="Petroni G."/>
            <person name="Sassera D."/>
        </authorList>
    </citation>
    <scope>NUCLEOTIDE SEQUENCE</scope>
    <source>
        <strain evidence="9">USBL-36I1</strain>
    </source>
</reference>
<dbReference type="SUPFAM" id="SSF54211">
    <property type="entry name" value="Ribosomal protein S5 domain 2-like"/>
    <property type="match status" value="1"/>
</dbReference>
<feature type="binding site" evidence="7">
    <location>
        <position position="35"/>
    </location>
    <ligand>
        <name>ATP</name>
        <dbReference type="ChEBI" id="CHEBI:30616"/>
    </ligand>
</feature>
<feature type="binding site" evidence="7">
    <location>
        <position position="77"/>
    </location>
    <ligand>
        <name>ATP</name>
        <dbReference type="ChEBI" id="CHEBI:30616"/>
    </ligand>
</feature>
<accession>A0AAE4VL86</accession>
<feature type="region of interest" description="B" evidence="6">
    <location>
        <begin position="323"/>
        <end position="538"/>
    </location>
</feature>
<keyword evidence="6" id="KW-0963">Cytoplasm</keyword>
<dbReference type="SUPFAM" id="SSF110942">
    <property type="entry name" value="HSP90 C-terminal domain"/>
    <property type="match status" value="1"/>
</dbReference>
<dbReference type="CDD" id="cd16927">
    <property type="entry name" value="HATPase_Hsp90-like"/>
    <property type="match status" value="1"/>
</dbReference>
<feature type="region of interest" description="A; substrate-binding" evidence="6">
    <location>
        <begin position="1"/>
        <end position="322"/>
    </location>
</feature>
<evidence type="ECO:0000256" key="3">
    <source>
        <dbReference type="ARBA" id="ARBA00022840"/>
    </source>
</evidence>
<evidence type="ECO:0000256" key="7">
    <source>
        <dbReference type="PIRSR" id="PIRSR002583-1"/>
    </source>
</evidence>
<organism evidence="9 10">
    <name type="scientific">Lyticum sinuosum</name>
    <dbReference type="NCBI Taxonomy" id="1332059"/>
    <lineage>
        <taxon>Bacteria</taxon>
        <taxon>Pseudomonadati</taxon>
        <taxon>Pseudomonadota</taxon>
        <taxon>Alphaproteobacteria</taxon>
        <taxon>Rickettsiales</taxon>
        <taxon>Lyticum</taxon>
    </lineage>
</organism>
<dbReference type="PANTHER" id="PTHR11528">
    <property type="entry name" value="HEAT SHOCK PROTEIN 90 FAMILY MEMBER"/>
    <property type="match status" value="1"/>
</dbReference>
<dbReference type="InterPro" id="IPR003594">
    <property type="entry name" value="HATPase_dom"/>
</dbReference>
<dbReference type="HAMAP" id="MF_00505">
    <property type="entry name" value="HSP90"/>
    <property type="match status" value="1"/>
</dbReference>
<dbReference type="InterPro" id="IPR020575">
    <property type="entry name" value="Hsp90_N"/>
</dbReference>
<dbReference type="RefSeq" id="WP_322498996.1">
    <property type="nucleotide sequence ID" value="NZ_JARGYU010000003.1"/>
</dbReference>
<feature type="region of interest" description="C" evidence="6">
    <location>
        <begin position="539"/>
        <end position="610"/>
    </location>
</feature>
<keyword evidence="5 6" id="KW-0143">Chaperone</keyword>
<feature type="binding site" evidence="7">
    <location>
        <position position="322"/>
    </location>
    <ligand>
        <name>ATP</name>
        <dbReference type="ChEBI" id="CHEBI:30616"/>
    </ligand>
</feature>
<dbReference type="NCBIfam" id="NF003555">
    <property type="entry name" value="PRK05218.1"/>
    <property type="match status" value="1"/>
</dbReference>
<dbReference type="InterPro" id="IPR001404">
    <property type="entry name" value="Hsp90_fam"/>
</dbReference>
<dbReference type="GO" id="GO:0005737">
    <property type="term" value="C:cytoplasm"/>
    <property type="evidence" value="ECO:0007669"/>
    <property type="project" value="UniProtKB-SubCell"/>
</dbReference>
<dbReference type="Gene3D" id="3.30.565.10">
    <property type="entry name" value="Histidine kinase-like ATPase, C-terminal domain"/>
    <property type="match status" value="1"/>
</dbReference>
<feature type="binding site" evidence="7">
    <location>
        <position position="85"/>
    </location>
    <ligand>
        <name>ATP</name>
        <dbReference type="ChEBI" id="CHEBI:30616"/>
    </ligand>
</feature>
<sequence length="610" mass="70582">MSKHQFNAEIGKVLNLVIHSIYTNKDIFIRELISNASDACDKFRYLSLGNEESPLEIKIKLDKNASKIIISDNGIGMNEEDLVENLGNIAYSGTQKFIEQMKNNTGHQQIGQFGVGFYSSFIVANNVIVYSTKYVENKEDQKTFVWSSDGENGFEVQEYEHILPRGTTIELTIKPEECDFIDKYRIRHIISTYSDHIAFPIKLTDENGNEEILNTGTALWIRPKSEISENEYNEFYRHVSHSPDTPWMTIHNKIEGVLEYTSLLYIPKNKPFDLFHQDRKSRVKLYIKRVFITDDTVSIMPSYLRFIRGIVDSNDLPLNISRENLQYNNTVNKIKKSLVKKILSELKKKIENDTIEFTNFWKNFGEVIKEGLCENALEEKEQILDICHFYTSKSEDEIINLQTYIDRMVDGQDKIYYLTGYDIDNLRKSPQIESFINRGIEVLLLKDPVDDFWIQVVNQYKNYELKNVIHCDGSIIDNDTEVDKLKNKDDKLLEEKIIKSFKDILSNRVKDVRISKKLISSPSCLSVPEGSMSGRMEKILLEQKQLYSKSAKILEININHPILKKLSDNLDSHEIVSDIVEVIFGQACISDGEIIDKPHDLISRINRLIV</sequence>
<dbReference type="GO" id="GO:0051082">
    <property type="term" value="F:unfolded protein binding"/>
    <property type="evidence" value="ECO:0007669"/>
    <property type="project" value="UniProtKB-UniRule"/>
</dbReference>
<evidence type="ECO:0000256" key="2">
    <source>
        <dbReference type="ARBA" id="ARBA00022741"/>
    </source>
</evidence>
<evidence type="ECO:0000313" key="9">
    <source>
        <dbReference type="EMBL" id="MDZ5761573.1"/>
    </source>
</evidence>
<feature type="binding site" evidence="7">
    <location>
        <begin position="92"/>
        <end position="93"/>
    </location>
    <ligand>
        <name>ATP</name>
        <dbReference type="ChEBI" id="CHEBI:30616"/>
    </ligand>
</feature>
<comment type="subunit">
    <text evidence="6">Homodimer.</text>
</comment>